<sequence length="902" mass="102602">MEQTKRQRRTNSIVKKKKKLEGKITTLRSNSSTRTFITRFEDLPNEIIYEIFDILDFCSAYEIFSNLNRRFHQILVLSTLSIKIDISLISKPTFQRHYKQIIMPNKHRINSLRLSNPFIVDLFFPSSQIISKFRRLETLIIDTTTTTKLANLLKQLTKLPNLSSLTIIHRNCLYNINDLYLQIFRLPTLKYCKLLLSENSNYGSLPMSVNETSPIEHLVIKNKFCLNELNALLSYVPKLRYLALNHLYSLPDEQTKSFSSSLNDLTHISIKNSCILFNELELLAKHFFHRLQAFYISTYFDVSFLNANHWKRLILSYMPNLIVFDFMHTNSLDKINQLKYENLIQQFQSSFWFERQWFFTYIFYWKRAERHVIFNSSRPYRKSYVLYSEFNKQIDLYQQENNLDSVERICIQDEQGMINCVDHFSNVTELTLFSSYKPNRITYSMGQVFLEPMMNKLNLTRAAVSLIFSILPAFTLGIGPIASVLINMYGCRPVAVGGTCIASLGFFLSRWWVNIWFYYVTIGIIGGIGFSLMYMSAILSVQSYFDKNKGTATGIAVCGTGVGTFVLSYVMDGIVNKWSWLSYSNALLVEAFIILIGLACGFAMKPLPHEASQQRQLVRKARAEAERKELALLSILQKKSVNSEGNAVNAIIESMLPVDTDETLSTKKSFFSRIADEIDLKLLKNAAFALFVISSVLAGLGFNVVYNFADDLANDLKVIKDQRTYIVMSMGLSNIFGRVMLGNLRDRIPKNQLYLFIITTIISGIAIIVAPLCGSSIVLHISYASTFGFFSGGSVTLQVPVLAAVVGDEKQNVAFGVLSLFGGFAVVIGTPIVGAMRDAFSDFAQPFLWPYVIFGSCTILSGTILFAIPLLQPKEEEQQNKSNEPDTKMDIAAFFAEKDLSS</sequence>
<feature type="transmembrane region" description="Helical" evidence="2">
    <location>
        <begin position="724"/>
        <end position="741"/>
    </location>
</feature>
<feature type="transmembrane region" description="Helical" evidence="2">
    <location>
        <begin position="682"/>
        <end position="704"/>
    </location>
</feature>
<proteinExistence type="predicted"/>
<keyword evidence="2" id="KW-1133">Transmembrane helix</keyword>
<feature type="transmembrane region" description="Helical" evidence="2">
    <location>
        <begin position="518"/>
        <end position="539"/>
    </location>
</feature>
<keyword evidence="2" id="KW-0812">Transmembrane</keyword>
<dbReference type="EMBL" id="CAJNOE010000043">
    <property type="protein sequence ID" value="CAF0799769.1"/>
    <property type="molecule type" value="Genomic_DNA"/>
</dbReference>
<feature type="transmembrane region" description="Helical" evidence="2">
    <location>
        <begin position="583"/>
        <end position="604"/>
    </location>
</feature>
<dbReference type="InterPro" id="IPR050327">
    <property type="entry name" value="Proton-linked_MCT"/>
</dbReference>
<dbReference type="PANTHER" id="PTHR11360:SF284">
    <property type="entry name" value="EG:103B4.3 PROTEIN-RELATED"/>
    <property type="match status" value="1"/>
</dbReference>
<keyword evidence="2" id="KW-0472">Membrane</keyword>
<dbReference type="AlphaFoldDB" id="A0A813SHU7"/>
<feature type="transmembrane region" description="Helical" evidence="2">
    <location>
        <begin position="753"/>
        <end position="781"/>
    </location>
</feature>
<dbReference type="SUPFAM" id="SSF52047">
    <property type="entry name" value="RNI-like"/>
    <property type="match status" value="1"/>
</dbReference>
<dbReference type="PROSITE" id="PS50181">
    <property type="entry name" value="FBOX"/>
    <property type="match status" value="1"/>
</dbReference>
<dbReference type="GO" id="GO:0008028">
    <property type="term" value="F:monocarboxylic acid transmembrane transporter activity"/>
    <property type="evidence" value="ECO:0007669"/>
    <property type="project" value="TreeGrafter"/>
</dbReference>
<feature type="transmembrane region" description="Helical" evidence="2">
    <location>
        <begin position="551"/>
        <end position="571"/>
    </location>
</feature>
<dbReference type="InterPro" id="IPR036259">
    <property type="entry name" value="MFS_trans_sf"/>
</dbReference>
<reference evidence="5" key="1">
    <citation type="submission" date="2021-02" db="EMBL/GenBank/DDBJ databases">
        <authorList>
            <person name="Nowell W R."/>
        </authorList>
    </citation>
    <scope>NUCLEOTIDE SEQUENCE</scope>
</reference>
<feature type="domain" description="Major facilitator superfamily (MFS) profile" evidence="4">
    <location>
        <begin position="687"/>
        <end position="902"/>
    </location>
</feature>
<evidence type="ECO:0000313" key="5">
    <source>
        <dbReference type="EMBL" id="CAF0799769.1"/>
    </source>
</evidence>
<evidence type="ECO:0000313" key="7">
    <source>
        <dbReference type="Proteomes" id="UP000663860"/>
    </source>
</evidence>
<evidence type="ECO:0000313" key="6">
    <source>
        <dbReference type="EMBL" id="CAF3637622.1"/>
    </source>
</evidence>
<dbReference type="InterPro" id="IPR020846">
    <property type="entry name" value="MFS_dom"/>
</dbReference>
<feature type="transmembrane region" description="Helical" evidence="2">
    <location>
        <begin position="462"/>
        <end position="486"/>
    </location>
</feature>
<evidence type="ECO:0000259" key="3">
    <source>
        <dbReference type="PROSITE" id="PS50181"/>
    </source>
</evidence>
<feature type="transmembrane region" description="Helical" evidence="2">
    <location>
        <begin position="848"/>
        <end position="871"/>
    </location>
</feature>
<dbReference type="InterPro" id="IPR011701">
    <property type="entry name" value="MFS"/>
</dbReference>
<dbReference type="PANTHER" id="PTHR11360">
    <property type="entry name" value="MONOCARBOXYLATE TRANSPORTER"/>
    <property type="match status" value="1"/>
</dbReference>
<comment type="caution">
    <text evidence="5">The sequence shown here is derived from an EMBL/GenBank/DDBJ whole genome shotgun (WGS) entry which is preliminary data.</text>
</comment>
<dbReference type="InterPro" id="IPR001810">
    <property type="entry name" value="F-box_dom"/>
</dbReference>
<name>A0A813SHU7_9BILA</name>
<feature type="transmembrane region" description="Helical" evidence="2">
    <location>
        <begin position="493"/>
        <end position="512"/>
    </location>
</feature>
<comment type="subcellular location">
    <subcellularLocation>
        <location evidence="1">Membrane</location>
        <topology evidence="1">Multi-pass membrane protein</topology>
    </subcellularLocation>
</comment>
<evidence type="ECO:0000256" key="1">
    <source>
        <dbReference type="ARBA" id="ARBA00004141"/>
    </source>
</evidence>
<dbReference type="SUPFAM" id="SSF103473">
    <property type="entry name" value="MFS general substrate transporter"/>
    <property type="match status" value="1"/>
</dbReference>
<protein>
    <submittedName>
        <fullName evidence="5">Uncharacterized protein</fullName>
    </submittedName>
</protein>
<dbReference type="PROSITE" id="PS50850">
    <property type="entry name" value="MFS"/>
    <property type="match status" value="1"/>
</dbReference>
<dbReference type="Gene3D" id="1.20.1250.20">
    <property type="entry name" value="MFS general substrate transporter like domains"/>
    <property type="match status" value="2"/>
</dbReference>
<accession>A0A813SHU7</accession>
<dbReference type="GO" id="GO:0016020">
    <property type="term" value="C:membrane"/>
    <property type="evidence" value="ECO:0007669"/>
    <property type="project" value="UniProtKB-SubCell"/>
</dbReference>
<feature type="transmembrane region" description="Helical" evidence="2">
    <location>
        <begin position="813"/>
        <end position="836"/>
    </location>
</feature>
<dbReference type="CDD" id="cd17352">
    <property type="entry name" value="MFS_MCT_SLC16"/>
    <property type="match status" value="1"/>
</dbReference>
<dbReference type="Proteomes" id="UP000663868">
    <property type="component" value="Unassembled WGS sequence"/>
</dbReference>
<gene>
    <name evidence="5" type="ORF">IZO911_LOCUS6865</name>
    <name evidence="6" type="ORF">KXQ929_LOCUS7012</name>
</gene>
<evidence type="ECO:0000259" key="4">
    <source>
        <dbReference type="PROSITE" id="PS50850"/>
    </source>
</evidence>
<evidence type="ECO:0000256" key="2">
    <source>
        <dbReference type="SAM" id="Phobius"/>
    </source>
</evidence>
<dbReference type="Pfam" id="PF07690">
    <property type="entry name" value="MFS_1"/>
    <property type="match status" value="1"/>
</dbReference>
<feature type="transmembrane region" description="Helical" evidence="2">
    <location>
        <begin position="787"/>
        <end position="806"/>
    </location>
</feature>
<dbReference type="Proteomes" id="UP000663860">
    <property type="component" value="Unassembled WGS sequence"/>
</dbReference>
<dbReference type="EMBL" id="CAJOBB010000280">
    <property type="protein sequence ID" value="CAF3637622.1"/>
    <property type="molecule type" value="Genomic_DNA"/>
</dbReference>
<organism evidence="5 7">
    <name type="scientific">Adineta steineri</name>
    <dbReference type="NCBI Taxonomy" id="433720"/>
    <lineage>
        <taxon>Eukaryota</taxon>
        <taxon>Metazoa</taxon>
        <taxon>Spiralia</taxon>
        <taxon>Gnathifera</taxon>
        <taxon>Rotifera</taxon>
        <taxon>Eurotatoria</taxon>
        <taxon>Bdelloidea</taxon>
        <taxon>Adinetida</taxon>
        <taxon>Adinetidae</taxon>
        <taxon>Adineta</taxon>
    </lineage>
</organism>
<feature type="domain" description="F-box" evidence="3">
    <location>
        <begin position="37"/>
        <end position="84"/>
    </location>
</feature>